<evidence type="ECO:0000256" key="3">
    <source>
        <dbReference type="ARBA" id="ARBA00022458"/>
    </source>
</evidence>
<protein>
    <recommendedName>
        <fullName evidence="11">Nodulation protein E</fullName>
    </recommendedName>
    <alternativeName>
        <fullName evidence="12">Host-specificity of nodulation protein B</fullName>
    </alternativeName>
</protein>
<evidence type="ECO:0000256" key="8">
    <source>
        <dbReference type="ARBA" id="ARBA00022989"/>
    </source>
</evidence>
<evidence type="ECO:0000256" key="10">
    <source>
        <dbReference type="ARBA" id="ARBA00037576"/>
    </source>
</evidence>
<evidence type="ECO:0000256" key="7">
    <source>
        <dbReference type="ARBA" id="ARBA00022692"/>
    </source>
</evidence>
<comment type="function">
    <text evidence="10">Proposed to synthesize NOD factor fatty acyl chain. Involved in the synthesis of a highly unsaturated fatty acid moiety, which forms part of a lipo-oligosaccharide that is responsible for host specificity.</text>
</comment>
<evidence type="ECO:0000256" key="12">
    <source>
        <dbReference type="ARBA" id="ARBA00041756"/>
    </source>
</evidence>
<dbReference type="Pfam" id="PF02801">
    <property type="entry name" value="Ketoacyl-synt_C"/>
    <property type="match status" value="1"/>
</dbReference>
<evidence type="ECO:0000256" key="13">
    <source>
        <dbReference type="RuleBase" id="RU003694"/>
    </source>
</evidence>
<reference evidence="15 16" key="1">
    <citation type="submission" date="2016-02" db="EMBL/GenBank/DDBJ databases">
        <authorList>
            <person name="Wen L."/>
            <person name="He K."/>
            <person name="Yang H."/>
        </authorList>
    </citation>
    <scope>NUCLEOTIDE SEQUENCE [LARGE SCALE GENOMIC DNA]</scope>
    <source>
        <strain evidence="15 16">TSA40</strain>
    </source>
</reference>
<dbReference type="InterPro" id="IPR016039">
    <property type="entry name" value="Thiolase-like"/>
</dbReference>
<evidence type="ECO:0000256" key="6">
    <source>
        <dbReference type="ARBA" id="ARBA00022679"/>
    </source>
</evidence>
<comment type="subcellular location">
    <subcellularLocation>
        <location evidence="1">Cell inner membrane</location>
    </subcellularLocation>
</comment>
<evidence type="ECO:0000313" key="16">
    <source>
        <dbReference type="Proteomes" id="UP000197535"/>
    </source>
</evidence>
<evidence type="ECO:0000256" key="11">
    <source>
        <dbReference type="ARBA" id="ARBA00039445"/>
    </source>
</evidence>
<keyword evidence="16" id="KW-1185">Reference proteome</keyword>
<dbReference type="InterPro" id="IPR014030">
    <property type="entry name" value="Ketoacyl_synth_N"/>
</dbReference>
<dbReference type="InterPro" id="IPR014031">
    <property type="entry name" value="Ketoacyl_synth_C"/>
</dbReference>
<keyword evidence="8" id="KW-1133">Transmembrane helix</keyword>
<keyword evidence="5" id="KW-0997">Cell inner membrane</keyword>
<dbReference type="GO" id="GO:0005886">
    <property type="term" value="C:plasma membrane"/>
    <property type="evidence" value="ECO:0007669"/>
    <property type="project" value="UniProtKB-SubCell"/>
</dbReference>
<evidence type="ECO:0000256" key="4">
    <source>
        <dbReference type="ARBA" id="ARBA00022475"/>
    </source>
</evidence>
<evidence type="ECO:0000256" key="5">
    <source>
        <dbReference type="ARBA" id="ARBA00022519"/>
    </source>
</evidence>
<dbReference type="GO" id="GO:0006633">
    <property type="term" value="P:fatty acid biosynthetic process"/>
    <property type="evidence" value="ECO:0007669"/>
    <property type="project" value="InterPro"/>
</dbReference>
<accession>A0A254TCF2</accession>
<dbReference type="CDD" id="cd00834">
    <property type="entry name" value="KAS_I_II"/>
    <property type="match status" value="1"/>
</dbReference>
<keyword evidence="6 13" id="KW-0808">Transferase</keyword>
<name>A0A254TCF2_9BURK</name>
<organism evidence="15 16">
    <name type="scientific">Noviherbaspirillum denitrificans</name>
    <dbReference type="NCBI Taxonomy" id="1968433"/>
    <lineage>
        <taxon>Bacteria</taxon>
        <taxon>Pseudomonadati</taxon>
        <taxon>Pseudomonadota</taxon>
        <taxon>Betaproteobacteria</taxon>
        <taxon>Burkholderiales</taxon>
        <taxon>Oxalobacteraceae</taxon>
        <taxon>Noviherbaspirillum</taxon>
    </lineage>
</organism>
<dbReference type="PROSITE" id="PS52004">
    <property type="entry name" value="KS3_2"/>
    <property type="match status" value="1"/>
</dbReference>
<evidence type="ECO:0000259" key="14">
    <source>
        <dbReference type="PROSITE" id="PS52004"/>
    </source>
</evidence>
<dbReference type="PANTHER" id="PTHR11712">
    <property type="entry name" value="POLYKETIDE SYNTHASE-RELATED"/>
    <property type="match status" value="1"/>
</dbReference>
<evidence type="ECO:0000256" key="1">
    <source>
        <dbReference type="ARBA" id="ARBA00004533"/>
    </source>
</evidence>
<dbReference type="EMBL" id="LSTO01000001">
    <property type="protein sequence ID" value="OWW20314.1"/>
    <property type="molecule type" value="Genomic_DNA"/>
</dbReference>
<dbReference type="InterPro" id="IPR018201">
    <property type="entry name" value="Ketoacyl_synth_AS"/>
</dbReference>
<dbReference type="SMART" id="SM00825">
    <property type="entry name" value="PKS_KS"/>
    <property type="match status" value="1"/>
</dbReference>
<comment type="similarity">
    <text evidence="2 13">Belongs to the thiolase-like superfamily. Beta-ketoacyl-ACP synthases family.</text>
</comment>
<dbReference type="Pfam" id="PF00109">
    <property type="entry name" value="ketoacyl-synt"/>
    <property type="match status" value="1"/>
</dbReference>
<feature type="domain" description="Ketosynthase family 3 (KS3)" evidence="14">
    <location>
        <begin position="1"/>
        <end position="345"/>
    </location>
</feature>
<dbReference type="Proteomes" id="UP000197535">
    <property type="component" value="Unassembled WGS sequence"/>
</dbReference>
<dbReference type="AlphaFoldDB" id="A0A254TCF2"/>
<keyword evidence="3" id="KW-0536">Nodulation</keyword>
<dbReference type="GO" id="GO:0004315">
    <property type="term" value="F:3-oxoacyl-[acyl-carrier-protein] synthase activity"/>
    <property type="evidence" value="ECO:0007669"/>
    <property type="project" value="InterPro"/>
</dbReference>
<comment type="caution">
    <text evidence="15">The sequence shown here is derived from an EMBL/GenBank/DDBJ whole genome shotgun (WGS) entry which is preliminary data.</text>
</comment>
<sequence length="348" mass="36419">MPALPTNLDRHVAIASLAIREAMQDARLEPLSQDRSERSGAYWGTGAGSAATVEDSYARLHADQRIRPLTVLLGMQNAALAQIAVEFGLRGPQLAVSQACASAAAAIGEALLALRWGRADRIIVGGSDAPVVRSQLLAWESLRVLARRDDDVPEQSCRPFDRRRSGLVLGEGAAAFVLERESVAAARGAPVHAELCGYGNAGDASHYAKPDPDGQARAMKQALADAGLAPEDIGYLNAHATATGVGDVSEAEAIRRVFAESRTMPAVSSTKAIHGHTLGAAGALELAVAVLALERGCLPPTAHLEIPNVEGLDLVHGAPRECSIEAAMSNTFAFGGSNVSLAVRRYTD</sequence>
<dbReference type="InterPro" id="IPR020841">
    <property type="entry name" value="PKS_Beta-ketoAc_synthase_dom"/>
</dbReference>
<keyword evidence="7" id="KW-0812">Transmembrane</keyword>
<evidence type="ECO:0000313" key="15">
    <source>
        <dbReference type="EMBL" id="OWW20314.1"/>
    </source>
</evidence>
<keyword evidence="4" id="KW-1003">Cell membrane</keyword>
<gene>
    <name evidence="15" type="ORF">AYR66_13235</name>
</gene>
<proteinExistence type="inferred from homology"/>
<dbReference type="SUPFAM" id="SSF53901">
    <property type="entry name" value="Thiolase-like"/>
    <property type="match status" value="2"/>
</dbReference>
<dbReference type="InterPro" id="IPR000794">
    <property type="entry name" value="Beta-ketoacyl_synthase"/>
</dbReference>
<keyword evidence="9" id="KW-0472">Membrane</keyword>
<evidence type="ECO:0000256" key="9">
    <source>
        <dbReference type="ARBA" id="ARBA00023136"/>
    </source>
</evidence>
<dbReference type="PANTHER" id="PTHR11712:SF352">
    <property type="entry name" value="3-OXOACYL-[ACYL-CARRIER-PROTEIN] SYNTHASE"/>
    <property type="match status" value="1"/>
</dbReference>
<evidence type="ECO:0000256" key="2">
    <source>
        <dbReference type="ARBA" id="ARBA00008467"/>
    </source>
</evidence>
<dbReference type="Gene3D" id="3.40.47.10">
    <property type="match status" value="1"/>
</dbReference>
<dbReference type="PROSITE" id="PS00606">
    <property type="entry name" value="KS3_1"/>
    <property type="match status" value="1"/>
</dbReference>